<dbReference type="InterPro" id="IPR010090">
    <property type="entry name" value="Phage_tape_meas"/>
</dbReference>
<name>A0A7L6B7P1_9ACTN</name>
<dbReference type="NCBIfam" id="TIGR01760">
    <property type="entry name" value="tape_meas_TP901"/>
    <property type="match status" value="1"/>
</dbReference>
<evidence type="ECO:0000256" key="1">
    <source>
        <dbReference type="ARBA" id="ARBA00022612"/>
    </source>
</evidence>
<dbReference type="EMBL" id="CP059322">
    <property type="protein sequence ID" value="QLQ37996.1"/>
    <property type="molecule type" value="Genomic_DNA"/>
</dbReference>
<dbReference type="KEGG" id="mfeu:H1D33_03630"/>
<reference evidence="3 4" key="2">
    <citation type="journal article" date="2021" name="Mar. Drugs">
        <title>A New Micromonospora Strain with Antibiotic Activity Isolated from the Microbiome of a Mid-Atlantic Deep-Sea Sponge.</title>
        <authorList>
            <person name="Back C.R."/>
            <person name="Stennett H.L."/>
            <person name="Williams S.E."/>
            <person name="Wang L."/>
            <person name="Ojeda Gomez J."/>
            <person name="Abdulle O.M."/>
            <person name="Duffy T."/>
            <person name="Neal C."/>
            <person name="Mantell J."/>
            <person name="Jepson M.A."/>
            <person name="Hendry K.R."/>
            <person name="Powell D."/>
            <person name="Stach J.E.M."/>
            <person name="Essex-Lopresti A.E."/>
            <person name="Willis C.L."/>
            <person name="Curnow P."/>
            <person name="Race P.R."/>
        </authorList>
    </citation>
    <scope>NUCLEOTIDE SEQUENCE [LARGE SCALE GENOMIC DNA]</scope>
    <source>
        <strain evidence="3 4">28ISP2-46</strain>
    </source>
</reference>
<dbReference type="RefSeq" id="WP_181570441.1">
    <property type="nucleotide sequence ID" value="NZ_CP059322.2"/>
</dbReference>
<dbReference type="AlphaFoldDB" id="A0A7L6B7P1"/>
<reference evidence="4" key="1">
    <citation type="submission" date="2020-07" db="EMBL/GenBank/DDBJ databases">
        <title>A new Micromonospora strain with potent antibiotic activity isolated from the microbiome of a mid-Atlantic deep-sea sponge.</title>
        <authorList>
            <person name="Back C.R."/>
            <person name="Stennett H.L."/>
            <person name="Williams S.E."/>
            <person name="Wang L."/>
            <person name="Ojeda Gomez J."/>
            <person name="Abdulle O.M."/>
            <person name="Duffy T."/>
            <person name="Hendry K.R."/>
            <person name="Powell D."/>
            <person name="Stach J.E."/>
            <person name="Essex-Lopresti A.E."/>
            <person name="Willis C.L."/>
            <person name="Curnow P."/>
            <person name="Race P.R."/>
        </authorList>
    </citation>
    <scope>NUCLEOTIDE SEQUENCE [LARGE SCALE GENOMIC DNA]</scope>
    <source>
        <strain evidence="4">28ISP2-46</strain>
    </source>
</reference>
<dbReference type="Pfam" id="PF10145">
    <property type="entry name" value="PhageMin_Tail"/>
    <property type="match status" value="1"/>
</dbReference>
<dbReference type="PANTHER" id="PTHR37813:SF1">
    <property type="entry name" value="FELS-2 PROPHAGE PROTEIN"/>
    <property type="match status" value="1"/>
</dbReference>
<sequence>MGLVAAAGFGAAVAMAAKFDKQMSEVAAVSDATGKELDQLRQAALKAGADTAFSATEAAKAEAELAKAGLKTSDILGGALNGSLALAAAGSLDLAESADIAAKTMNVFKLKGADVGHIADVLAAAANKSATDVHEMGEALKQGGLAANAAGMGLEETVGTLAAFADRALVGSDAGTSLKTALMMLQAPTDKARALMDQLGIAAYDTNGEFIGTTRLAGVLQKALGGLTQEQRNAALAAIFGADGMRAANIMYELGEKGIQDYVKAVDDQGAAADVAAKKMDNLAGDVEKLKGSLETMAIEAGSGANGGLRLLVQAAGALVDELGQLPPALTSTLTVMAGVAGGAMLLGAGWVRVRRSTRDMLEELREVGPQGQRAARGLETTAKWAGRVTLAFAAFELAGTAVGAMQKDLNPQIDAMARGLGEWGKTGRLAGESARVLGTDMQDLAVGLKFLADTDNSRRQWTKGLQEGLEAIIPGLDGTNTSLTRTKERVDAMDSALAQLASGGKADEAAAAFNRLAEAAAKDGVSIEELKVLFPQYAAALEVAGKASTGAAGGVQQVGGAAGQAADQVQELKEAFDALFEQEMSYDKSLLAYKQGIADVKEELRDGTRTLNDNTQAGRDNIAAVLEQVDRIKALRDARLEHGETLDEVNGKYVKDIDGLRRTMLQAGYTKGEVDALIGKYKAVPGNVSTNVSAPGTTKATGQVQDFNFAVRSVPPSKTVPFWATTAEAKAAVEALKAKINELKDKHIYISGTVRWTSTGDLKVPGGTQLKNRWGGVYEHAATGLLREAQIAAPQGPARYAWAEPQTGGELFAPRFGDMARTRALVGYAIENWWGGWERFAPAATAGGGAAGGQVSNHYYWQPRTATATMADFQAYQARQDALARVGRPR</sequence>
<dbReference type="Proteomes" id="UP000510844">
    <property type="component" value="Chromosome"/>
</dbReference>
<evidence type="ECO:0000313" key="3">
    <source>
        <dbReference type="EMBL" id="QLQ37996.1"/>
    </source>
</evidence>
<evidence type="ECO:0000313" key="4">
    <source>
        <dbReference type="Proteomes" id="UP000510844"/>
    </source>
</evidence>
<feature type="domain" description="Phage tail tape measure protein" evidence="2">
    <location>
        <begin position="41"/>
        <end position="241"/>
    </location>
</feature>
<accession>A0A7L6B7P1</accession>
<gene>
    <name evidence="3" type="ORF">H1D33_03630</name>
</gene>
<protein>
    <submittedName>
        <fullName evidence="3">Phage tail tape measure protein</fullName>
    </submittedName>
</protein>
<proteinExistence type="predicted"/>
<organism evidence="3 4">
    <name type="scientific">Micromonospora robiginosa</name>
    <dbReference type="NCBI Taxonomy" id="2749844"/>
    <lineage>
        <taxon>Bacteria</taxon>
        <taxon>Bacillati</taxon>
        <taxon>Actinomycetota</taxon>
        <taxon>Actinomycetes</taxon>
        <taxon>Micromonosporales</taxon>
        <taxon>Micromonosporaceae</taxon>
        <taxon>Micromonospora</taxon>
    </lineage>
</organism>
<keyword evidence="1" id="KW-1188">Viral release from host cell</keyword>
<evidence type="ECO:0000259" key="2">
    <source>
        <dbReference type="Pfam" id="PF10145"/>
    </source>
</evidence>
<keyword evidence="4" id="KW-1185">Reference proteome</keyword>
<dbReference type="PANTHER" id="PTHR37813">
    <property type="entry name" value="FELS-2 PROPHAGE PROTEIN"/>
    <property type="match status" value="1"/>
</dbReference>